<dbReference type="InterPro" id="IPR051533">
    <property type="entry name" value="WaaL-like"/>
</dbReference>
<feature type="transmembrane region" description="Helical" evidence="5">
    <location>
        <begin position="12"/>
        <end position="32"/>
    </location>
</feature>
<dbReference type="GO" id="GO:0016020">
    <property type="term" value="C:membrane"/>
    <property type="evidence" value="ECO:0007669"/>
    <property type="project" value="UniProtKB-SubCell"/>
</dbReference>
<organism evidence="7 8">
    <name type="scientific">Rufibacter quisquiliarum</name>
    <dbReference type="NCBI Taxonomy" id="1549639"/>
    <lineage>
        <taxon>Bacteria</taxon>
        <taxon>Pseudomonadati</taxon>
        <taxon>Bacteroidota</taxon>
        <taxon>Cytophagia</taxon>
        <taxon>Cytophagales</taxon>
        <taxon>Hymenobacteraceae</taxon>
        <taxon>Rufibacter</taxon>
    </lineage>
</organism>
<dbReference type="PANTHER" id="PTHR37422:SF13">
    <property type="entry name" value="LIPOPOLYSACCHARIDE BIOSYNTHESIS PROTEIN PA4999-RELATED"/>
    <property type="match status" value="1"/>
</dbReference>
<dbReference type="EMBL" id="JACJIQ010000009">
    <property type="protein sequence ID" value="MBA9077844.1"/>
    <property type="molecule type" value="Genomic_DNA"/>
</dbReference>
<dbReference type="PANTHER" id="PTHR37422">
    <property type="entry name" value="TEICHURONIC ACID BIOSYNTHESIS PROTEIN TUAE"/>
    <property type="match status" value="1"/>
</dbReference>
<feature type="transmembrane region" description="Helical" evidence="5">
    <location>
        <begin position="226"/>
        <end position="242"/>
    </location>
</feature>
<dbReference type="InterPro" id="IPR007016">
    <property type="entry name" value="O-antigen_ligase-rel_domated"/>
</dbReference>
<feature type="transmembrane region" description="Helical" evidence="5">
    <location>
        <begin position="66"/>
        <end position="83"/>
    </location>
</feature>
<gene>
    <name evidence="7" type="ORF">FHS90_002563</name>
</gene>
<feature type="transmembrane region" description="Helical" evidence="5">
    <location>
        <begin position="247"/>
        <end position="265"/>
    </location>
</feature>
<feature type="transmembrane region" description="Helical" evidence="5">
    <location>
        <begin position="367"/>
        <end position="386"/>
    </location>
</feature>
<keyword evidence="4 5" id="KW-0472">Membrane</keyword>
<comment type="subcellular location">
    <subcellularLocation>
        <location evidence="1">Membrane</location>
        <topology evidence="1">Multi-pass membrane protein</topology>
    </subcellularLocation>
</comment>
<reference evidence="7 8" key="1">
    <citation type="submission" date="2020-08" db="EMBL/GenBank/DDBJ databases">
        <title>Genomic Encyclopedia of Type Strains, Phase IV (KMG-IV): sequencing the most valuable type-strain genomes for metagenomic binning, comparative biology and taxonomic classification.</title>
        <authorList>
            <person name="Goeker M."/>
        </authorList>
    </citation>
    <scope>NUCLEOTIDE SEQUENCE [LARGE SCALE GENOMIC DNA]</scope>
    <source>
        <strain evidence="7 8">DSM 29854</strain>
    </source>
</reference>
<keyword evidence="3 5" id="KW-1133">Transmembrane helix</keyword>
<feature type="transmembrane region" description="Helical" evidence="5">
    <location>
        <begin position="204"/>
        <end position="220"/>
    </location>
</feature>
<name>A0A839GE12_9BACT</name>
<feature type="transmembrane region" description="Helical" evidence="5">
    <location>
        <begin position="335"/>
        <end position="355"/>
    </location>
</feature>
<keyword evidence="8" id="KW-1185">Reference proteome</keyword>
<feature type="transmembrane region" description="Helical" evidence="5">
    <location>
        <begin position="38"/>
        <end position="54"/>
    </location>
</feature>
<evidence type="ECO:0000256" key="3">
    <source>
        <dbReference type="ARBA" id="ARBA00022989"/>
    </source>
</evidence>
<evidence type="ECO:0000256" key="4">
    <source>
        <dbReference type="ARBA" id="ARBA00023136"/>
    </source>
</evidence>
<feature type="domain" description="O-antigen ligase-related" evidence="6">
    <location>
        <begin position="209"/>
        <end position="351"/>
    </location>
</feature>
<accession>A0A839GE12</accession>
<dbReference type="Proteomes" id="UP000563094">
    <property type="component" value="Unassembled WGS sequence"/>
</dbReference>
<keyword evidence="7" id="KW-0436">Ligase</keyword>
<protein>
    <submittedName>
        <fullName evidence="7">O-antigen ligase</fullName>
    </submittedName>
</protein>
<dbReference type="GO" id="GO:0016874">
    <property type="term" value="F:ligase activity"/>
    <property type="evidence" value="ECO:0007669"/>
    <property type="project" value="UniProtKB-KW"/>
</dbReference>
<comment type="caution">
    <text evidence="7">The sequence shown here is derived from an EMBL/GenBank/DDBJ whole genome shotgun (WGS) entry which is preliminary data.</text>
</comment>
<dbReference type="Pfam" id="PF04932">
    <property type="entry name" value="Wzy_C"/>
    <property type="match status" value="1"/>
</dbReference>
<evidence type="ECO:0000259" key="6">
    <source>
        <dbReference type="Pfam" id="PF04932"/>
    </source>
</evidence>
<dbReference type="RefSeq" id="WP_182513252.1">
    <property type="nucleotide sequence ID" value="NZ_JACJIQ010000009.1"/>
</dbReference>
<proteinExistence type="predicted"/>
<dbReference type="AlphaFoldDB" id="A0A839GE12"/>
<evidence type="ECO:0000256" key="2">
    <source>
        <dbReference type="ARBA" id="ARBA00022692"/>
    </source>
</evidence>
<evidence type="ECO:0000313" key="7">
    <source>
        <dbReference type="EMBL" id="MBA9077844.1"/>
    </source>
</evidence>
<evidence type="ECO:0000313" key="8">
    <source>
        <dbReference type="Proteomes" id="UP000563094"/>
    </source>
</evidence>
<sequence length="421" mass="48099">MGFSKASLTKIRTGESLFAFLVYLYAFCLPLRTNLKSILLFVLLGFFLWHTVKTRPALSSILREKTFLALLALFCLTLLSVLYSSNVKAALNFVHLLATLPLLAVMFYRKLTREQVQNALFAFSFGCFLLSVYAITIIFLEYFGKFPEHLTRAGLIDWTYFSYFLPQRIDFHAPYYSLYISTSLLIHCYFLYQKKKSGDLKSMGGHLLFCLFFFALLALLSSRTSLVVTMLVLALVMVYRAAQARRFGMLVVILLGTLVTGITLVQKVTYLRIKFTENAGVDQRRQMWQGALEVIKENPLLGVGAGDREEALVKRYKENGFTEGVNFRFDAHNQYLMFGVEIGVIGVALFLLFLLFTLWKAYRQQNFLLFCFVLIFALCCLTESLLQRRDGSLLFSFLISLLLFAPRRSNQHASVAKPSEV</sequence>
<keyword evidence="2 5" id="KW-0812">Transmembrane</keyword>
<feature type="transmembrane region" description="Helical" evidence="5">
    <location>
        <begin position="120"/>
        <end position="140"/>
    </location>
</feature>
<evidence type="ECO:0000256" key="1">
    <source>
        <dbReference type="ARBA" id="ARBA00004141"/>
    </source>
</evidence>
<feature type="transmembrane region" description="Helical" evidence="5">
    <location>
        <begin position="173"/>
        <end position="192"/>
    </location>
</feature>
<feature type="transmembrane region" description="Helical" evidence="5">
    <location>
        <begin position="89"/>
        <end position="108"/>
    </location>
</feature>
<evidence type="ECO:0000256" key="5">
    <source>
        <dbReference type="SAM" id="Phobius"/>
    </source>
</evidence>